<feature type="transmembrane region" description="Helical" evidence="6">
    <location>
        <begin position="300"/>
        <end position="323"/>
    </location>
</feature>
<accession>A0A135P6W4</accession>
<keyword evidence="3 6" id="KW-0812">Transmembrane</keyword>
<evidence type="ECO:0000256" key="1">
    <source>
        <dbReference type="ARBA" id="ARBA00004651"/>
    </source>
</evidence>
<keyword evidence="2" id="KW-1003">Cell membrane</keyword>
<dbReference type="GO" id="GO:0015658">
    <property type="term" value="F:branched-chain amino acid transmembrane transporter activity"/>
    <property type="evidence" value="ECO:0007669"/>
    <property type="project" value="InterPro"/>
</dbReference>
<feature type="transmembrane region" description="Helical" evidence="6">
    <location>
        <begin position="34"/>
        <end position="55"/>
    </location>
</feature>
<gene>
    <name evidence="7" type="ORF">ATO67_20640</name>
</gene>
<feature type="transmembrane region" description="Helical" evidence="6">
    <location>
        <begin position="175"/>
        <end position="195"/>
    </location>
</feature>
<evidence type="ECO:0000313" key="8">
    <source>
        <dbReference type="Proteomes" id="UP000070498"/>
    </source>
</evidence>
<dbReference type="RefSeq" id="WP_067653489.1">
    <property type="nucleotide sequence ID" value="NZ_KQ961037.1"/>
</dbReference>
<protein>
    <submittedName>
        <fullName evidence="7">ABC transporter permease</fullName>
    </submittedName>
</protein>
<evidence type="ECO:0000256" key="5">
    <source>
        <dbReference type="ARBA" id="ARBA00023136"/>
    </source>
</evidence>
<keyword evidence="4 6" id="KW-1133">Transmembrane helix</keyword>
<dbReference type="EMBL" id="LNUW01000008">
    <property type="protein sequence ID" value="KXG87161.1"/>
    <property type="molecule type" value="Genomic_DNA"/>
</dbReference>
<sequence>MRNMMILNRENLINLILAAMLLAVPFAANAFGQPFYITLATRIAILALAATGLNLALGLGGLISFGHAAFFGIGGYAAGILASHSFSGDPLLFGLSGTNQMWIVWIVAVAVAGLVGLAIGAISLRTSGVYFIMITLAFAQMVYYFAISWPAYGGEDGLSMTVRNQLPGVMTMRPLNYFLICYVVLMVVIGLFALIRASRFGAALQSARQNDVRVATVGINPYRIRLTGFAISAMITGLAGALFADLNRFVSPSMLSWHMSGELIVLIILGGTGRLFGPLAGAALYVILEYTLGGFTERWQFFLGLILLGVVLFARGGLLGLLAGKARHG</sequence>
<dbReference type="STRING" id="2052828.ATO67_20640"/>
<feature type="transmembrane region" description="Helical" evidence="6">
    <location>
        <begin position="264"/>
        <end position="288"/>
    </location>
</feature>
<evidence type="ECO:0000256" key="2">
    <source>
        <dbReference type="ARBA" id="ARBA00022475"/>
    </source>
</evidence>
<feature type="transmembrane region" description="Helical" evidence="6">
    <location>
        <begin position="129"/>
        <end position="152"/>
    </location>
</feature>
<feature type="transmembrane region" description="Helical" evidence="6">
    <location>
        <begin position="102"/>
        <end position="122"/>
    </location>
</feature>
<comment type="caution">
    <text evidence="7">The sequence shown here is derived from an EMBL/GenBank/DDBJ whole genome shotgun (WGS) entry which is preliminary data.</text>
</comment>
<feature type="transmembrane region" description="Helical" evidence="6">
    <location>
        <begin position="12"/>
        <end position="28"/>
    </location>
</feature>
<comment type="subcellular location">
    <subcellularLocation>
        <location evidence="1">Cell membrane</location>
        <topology evidence="1">Multi-pass membrane protein</topology>
    </subcellularLocation>
</comment>
<feature type="transmembrane region" description="Helical" evidence="6">
    <location>
        <begin position="226"/>
        <end position="244"/>
    </location>
</feature>
<dbReference type="InterPro" id="IPR001851">
    <property type="entry name" value="ABC_transp_permease"/>
</dbReference>
<dbReference type="Proteomes" id="UP000070498">
    <property type="component" value="Unassembled WGS sequence"/>
</dbReference>
<evidence type="ECO:0000256" key="4">
    <source>
        <dbReference type="ARBA" id="ARBA00022989"/>
    </source>
</evidence>
<reference evidence="7 8" key="1">
    <citation type="submission" date="2015-11" db="EMBL/GenBank/DDBJ databases">
        <title>Draft genome sequence of Agrobacterium sp. R89-1.</title>
        <authorList>
            <person name="Zahradnik J."/>
            <person name="Kyslikova E."/>
            <person name="Palyzova A."/>
            <person name="Kyslik P."/>
        </authorList>
    </citation>
    <scope>NUCLEOTIDE SEQUENCE [LARGE SCALE GENOMIC DNA]</scope>
    <source>
        <strain evidence="7 8">R89-1</strain>
    </source>
</reference>
<evidence type="ECO:0000313" key="7">
    <source>
        <dbReference type="EMBL" id="KXG87161.1"/>
    </source>
</evidence>
<feature type="transmembrane region" description="Helical" evidence="6">
    <location>
        <begin position="62"/>
        <end position="82"/>
    </location>
</feature>
<dbReference type="AlphaFoldDB" id="A0A135P6W4"/>
<organism evidence="7 8">
    <name type="scientific">Agrobacterium bohemicum</name>
    <dbReference type="NCBI Taxonomy" id="2052828"/>
    <lineage>
        <taxon>Bacteria</taxon>
        <taxon>Pseudomonadati</taxon>
        <taxon>Pseudomonadota</taxon>
        <taxon>Alphaproteobacteria</taxon>
        <taxon>Hyphomicrobiales</taxon>
        <taxon>Rhizobiaceae</taxon>
        <taxon>Rhizobium/Agrobacterium group</taxon>
        <taxon>Agrobacterium</taxon>
    </lineage>
</organism>
<name>A0A135P6W4_9HYPH</name>
<dbReference type="GO" id="GO:0005886">
    <property type="term" value="C:plasma membrane"/>
    <property type="evidence" value="ECO:0007669"/>
    <property type="project" value="UniProtKB-SubCell"/>
</dbReference>
<evidence type="ECO:0000256" key="6">
    <source>
        <dbReference type="SAM" id="Phobius"/>
    </source>
</evidence>
<dbReference type="InterPro" id="IPR043428">
    <property type="entry name" value="LivM-like"/>
</dbReference>
<dbReference type="CDD" id="cd06581">
    <property type="entry name" value="TM_PBP1_LivM_like"/>
    <property type="match status" value="1"/>
</dbReference>
<keyword evidence="8" id="KW-1185">Reference proteome</keyword>
<proteinExistence type="predicted"/>
<dbReference type="PANTHER" id="PTHR30482:SF17">
    <property type="entry name" value="ABC TRANSPORTER ATP-BINDING PROTEIN"/>
    <property type="match status" value="1"/>
</dbReference>
<dbReference type="Pfam" id="PF02653">
    <property type="entry name" value="BPD_transp_2"/>
    <property type="match status" value="1"/>
</dbReference>
<dbReference type="PANTHER" id="PTHR30482">
    <property type="entry name" value="HIGH-AFFINITY BRANCHED-CHAIN AMINO ACID TRANSPORT SYSTEM PERMEASE"/>
    <property type="match status" value="1"/>
</dbReference>
<evidence type="ECO:0000256" key="3">
    <source>
        <dbReference type="ARBA" id="ARBA00022692"/>
    </source>
</evidence>
<keyword evidence="5 6" id="KW-0472">Membrane</keyword>